<feature type="binding site" evidence="5">
    <location>
        <position position="32"/>
    </location>
    <ligand>
        <name>AMP</name>
        <dbReference type="ChEBI" id="CHEBI:456215"/>
    </ligand>
</feature>
<dbReference type="NCBIfam" id="NF011105">
    <property type="entry name" value="PRK14532.1"/>
    <property type="match status" value="1"/>
</dbReference>
<feature type="binding site" evidence="5">
    <location>
        <position position="145"/>
    </location>
    <ligand>
        <name>AMP</name>
        <dbReference type="ChEBI" id="CHEBI:456215"/>
    </ligand>
</feature>
<comment type="catalytic activity">
    <reaction evidence="5 7">
        <text>AMP + ATP = 2 ADP</text>
        <dbReference type="Rhea" id="RHEA:12973"/>
        <dbReference type="ChEBI" id="CHEBI:30616"/>
        <dbReference type="ChEBI" id="CHEBI:456215"/>
        <dbReference type="ChEBI" id="CHEBI:456216"/>
        <dbReference type="EC" id="2.7.4.3"/>
    </reaction>
</comment>
<dbReference type="SUPFAM" id="SSF52540">
    <property type="entry name" value="P-loop containing nucleoside triphosphate hydrolases"/>
    <property type="match status" value="1"/>
</dbReference>
<keyword evidence="9" id="KW-1185">Reference proteome</keyword>
<evidence type="ECO:0000256" key="3">
    <source>
        <dbReference type="ARBA" id="ARBA00022741"/>
    </source>
</evidence>
<sequence>MTQLLIVGPPGAGKGTQASRIAQTFGIPTISTGDIFRSNIKEQTELGKQVTAILDAGDYVPDSLTNDLVEDRLAQADAQEGYLLDGYPRTEGQVEFLDAVNERRGRGLDAVVRLVADHDEVIRRLQLRAAEQGRSDDTDEAMRHRLEVYERETEPILAAYAARGVVVEIDGLGDIDEVTERILSALSVRGVAAG</sequence>
<dbReference type="UniPathway" id="UPA00588">
    <property type="reaction ID" value="UER00649"/>
</dbReference>
<protein>
    <recommendedName>
        <fullName evidence="5 7">Adenylate kinase</fullName>
        <shortName evidence="5">AK</shortName>
        <ecNumber evidence="5 7">2.7.4.3</ecNumber>
    </recommendedName>
    <alternativeName>
        <fullName evidence="5">ATP-AMP transphosphorylase</fullName>
    </alternativeName>
    <alternativeName>
        <fullName evidence="5">ATP:AMP phosphotransferase</fullName>
    </alternativeName>
    <alternativeName>
        <fullName evidence="5">Adenylate monophosphate kinase</fullName>
    </alternativeName>
</protein>
<organism evidence="8 9">
    <name type="scientific">Agrococcus jejuensis</name>
    <dbReference type="NCBI Taxonomy" id="399736"/>
    <lineage>
        <taxon>Bacteria</taxon>
        <taxon>Bacillati</taxon>
        <taxon>Actinomycetota</taxon>
        <taxon>Actinomycetes</taxon>
        <taxon>Micrococcales</taxon>
        <taxon>Microbacteriaceae</taxon>
        <taxon>Agrococcus</taxon>
    </lineage>
</organism>
<gene>
    <name evidence="5" type="primary">adk</name>
    <name evidence="8" type="ORF">SAMN04489720_0998</name>
</gene>
<dbReference type="AlphaFoldDB" id="A0A1G8BMQ6"/>
<dbReference type="PROSITE" id="PS00113">
    <property type="entry name" value="ADENYLATE_KINASE"/>
    <property type="match status" value="1"/>
</dbReference>
<dbReference type="Proteomes" id="UP000198822">
    <property type="component" value="Chromosome I"/>
</dbReference>
<accession>A0A1G8BMQ6</accession>
<keyword evidence="5 7" id="KW-0067">ATP-binding</keyword>
<dbReference type="RefSeq" id="WP_172802251.1">
    <property type="nucleotide sequence ID" value="NZ_LT629695.1"/>
</dbReference>
<comment type="domain">
    <text evidence="5">Consists of three domains, a large central CORE domain and two small peripheral domains, NMPbind and LID, which undergo movements during catalysis. The LID domain closes over the site of phosphoryl transfer upon ATP binding. Assembling and dissambling the active center during each catalytic cycle provides an effective means to prevent ATP hydrolysis.</text>
</comment>
<proteinExistence type="inferred from homology"/>
<dbReference type="PRINTS" id="PR00094">
    <property type="entry name" value="ADENYLTKNASE"/>
</dbReference>
<comment type="subunit">
    <text evidence="5 7">Monomer.</text>
</comment>
<feature type="binding site" evidence="5">
    <location>
        <begin position="58"/>
        <end position="60"/>
    </location>
    <ligand>
        <name>AMP</name>
        <dbReference type="ChEBI" id="CHEBI:456215"/>
    </ligand>
</feature>
<dbReference type="GO" id="GO:0044209">
    <property type="term" value="P:AMP salvage"/>
    <property type="evidence" value="ECO:0007669"/>
    <property type="project" value="UniProtKB-UniRule"/>
</dbReference>
<evidence type="ECO:0000256" key="2">
    <source>
        <dbReference type="ARBA" id="ARBA00022727"/>
    </source>
</evidence>
<dbReference type="EMBL" id="LT629695">
    <property type="protein sequence ID" value="SDH34512.1"/>
    <property type="molecule type" value="Genomic_DNA"/>
</dbReference>
<reference evidence="9" key="1">
    <citation type="submission" date="2016-10" db="EMBL/GenBank/DDBJ databases">
        <authorList>
            <person name="Varghese N."/>
            <person name="Submissions S."/>
        </authorList>
    </citation>
    <scope>NUCLEOTIDE SEQUENCE [LARGE SCALE GENOMIC DNA]</scope>
    <source>
        <strain evidence="9">DSM 22002</strain>
    </source>
</reference>
<evidence type="ECO:0000256" key="1">
    <source>
        <dbReference type="ARBA" id="ARBA00022679"/>
    </source>
</evidence>
<dbReference type="GO" id="GO:0004017">
    <property type="term" value="F:AMP kinase activity"/>
    <property type="evidence" value="ECO:0007669"/>
    <property type="project" value="UniProtKB-UniRule"/>
</dbReference>
<evidence type="ECO:0000256" key="4">
    <source>
        <dbReference type="ARBA" id="ARBA00022777"/>
    </source>
</evidence>
<dbReference type="InterPro" id="IPR027417">
    <property type="entry name" value="P-loop_NTPase"/>
</dbReference>
<keyword evidence="3 5" id="KW-0547">Nucleotide-binding</keyword>
<keyword evidence="1 5" id="KW-0808">Transferase</keyword>
<evidence type="ECO:0000256" key="7">
    <source>
        <dbReference type="RuleBase" id="RU003331"/>
    </source>
</evidence>
<feature type="binding site" evidence="5">
    <location>
        <begin position="11"/>
        <end position="16"/>
    </location>
    <ligand>
        <name>ATP</name>
        <dbReference type="ChEBI" id="CHEBI:30616"/>
    </ligand>
</feature>
<comment type="similarity">
    <text evidence="5 6">Belongs to the adenylate kinase family.</text>
</comment>
<dbReference type="Gene3D" id="3.40.50.300">
    <property type="entry name" value="P-loop containing nucleotide triphosphate hydrolases"/>
    <property type="match status" value="1"/>
</dbReference>
<dbReference type="NCBIfam" id="NF011100">
    <property type="entry name" value="PRK14527.1"/>
    <property type="match status" value="1"/>
</dbReference>
<evidence type="ECO:0000256" key="6">
    <source>
        <dbReference type="RuleBase" id="RU003330"/>
    </source>
</evidence>
<evidence type="ECO:0000256" key="5">
    <source>
        <dbReference type="HAMAP-Rule" id="MF_00235"/>
    </source>
</evidence>
<keyword evidence="4 5" id="KW-0418">Kinase</keyword>
<feature type="binding site" evidence="5">
    <location>
        <position position="173"/>
    </location>
    <ligand>
        <name>ATP</name>
        <dbReference type="ChEBI" id="CHEBI:30616"/>
    </ligand>
</feature>
<feature type="region of interest" description="NMP" evidence="5">
    <location>
        <begin position="31"/>
        <end position="60"/>
    </location>
</feature>
<feature type="binding site" evidence="5">
    <location>
        <position position="37"/>
    </location>
    <ligand>
        <name>AMP</name>
        <dbReference type="ChEBI" id="CHEBI:456215"/>
    </ligand>
</feature>
<comment type="caution">
    <text evidence="5">Lacks conserved residue(s) required for the propagation of feature annotation.</text>
</comment>
<name>A0A1G8BMQ6_9MICO</name>
<keyword evidence="5" id="KW-0963">Cytoplasm</keyword>
<feature type="binding site" evidence="5">
    <location>
        <begin position="86"/>
        <end position="89"/>
    </location>
    <ligand>
        <name>AMP</name>
        <dbReference type="ChEBI" id="CHEBI:456215"/>
    </ligand>
</feature>
<dbReference type="NCBIfam" id="NF001381">
    <property type="entry name" value="PRK00279.1-3"/>
    <property type="match status" value="1"/>
</dbReference>
<feature type="binding site" evidence="5">
    <location>
        <position position="93"/>
    </location>
    <ligand>
        <name>AMP</name>
        <dbReference type="ChEBI" id="CHEBI:456215"/>
    </ligand>
</feature>
<dbReference type="Pfam" id="PF00406">
    <property type="entry name" value="ADK"/>
    <property type="match status" value="1"/>
</dbReference>
<dbReference type="GO" id="GO:0005524">
    <property type="term" value="F:ATP binding"/>
    <property type="evidence" value="ECO:0007669"/>
    <property type="project" value="UniProtKB-UniRule"/>
</dbReference>
<keyword evidence="2 5" id="KW-0545">Nucleotide biosynthesis</keyword>
<comment type="pathway">
    <text evidence="5">Purine metabolism; AMP biosynthesis via salvage pathway; AMP from ADP: step 1/1.</text>
</comment>
<dbReference type="GO" id="GO:0005737">
    <property type="term" value="C:cytoplasm"/>
    <property type="evidence" value="ECO:0007669"/>
    <property type="project" value="UniProtKB-SubCell"/>
</dbReference>
<dbReference type="EC" id="2.7.4.3" evidence="5 7"/>
<dbReference type="STRING" id="399736.SAMN04489720_0998"/>
<dbReference type="InterPro" id="IPR033690">
    <property type="entry name" value="Adenylat_kinase_CS"/>
</dbReference>
<evidence type="ECO:0000313" key="9">
    <source>
        <dbReference type="Proteomes" id="UP000198822"/>
    </source>
</evidence>
<evidence type="ECO:0000313" key="8">
    <source>
        <dbReference type="EMBL" id="SDH34512.1"/>
    </source>
</evidence>
<dbReference type="InterPro" id="IPR000850">
    <property type="entry name" value="Adenylat/UMP-CMP_kin"/>
</dbReference>
<comment type="subcellular location">
    <subcellularLocation>
        <location evidence="5 7">Cytoplasm</location>
    </subcellularLocation>
</comment>
<feature type="binding site" evidence="5">
    <location>
        <position position="134"/>
    </location>
    <ligand>
        <name>AMP</name>
        <dbReference type="ChEBI" id="CHEBI:456215"/>
    </ligand>
</feature>
<dbReference type="HAMAP" id="MF_00235">
    <property type="entry name" value="Adenylate_kinase_Adk"/>
    <property type="match status" value="1"/>
</dbReference>
<dbReference type="CDD" id="cd01428">
    <property type="entry name" value="ADK"/>
    <property type="match status" value="1"/>
</dbReference>
<dbReference type="PANTHER" id="PTHR23359">
    <property type="entry name" value="NUCLEOTIDE KINASE"/>
    <property type="match status" value="1"/>
</dbReference>
<comment type="function">
    <text evidence="5">Catalyzes the reversible transfer of the terminal phosphate group between ATP and AMP. Plays an important role in cellular energy homeostasis and in adenine nucleotide metabolism.</text>
</comment>
<feature type="binding site" evidence="5">
    <location>
        <position position="128"/>
    </location>
    <ligand>
        <name>ATP</name>
        <dbReference type="ChEBI" id="CHEBI:30616"/>
    </ligand>
</feature>